<name>A0A5J4WB51_9EUKA</name>
<reference evidence="1 2" key="1">
    <citation type="submission" date="2019-03" db="EMBL/GenBank/DDBJ databases">
        <title>Single cell metagenomics reveals metabolic interactions within the superorganism composed of flagellate Streblomastix strix and complex community of Bacteroidetes bacteria on its surface.</title>
        <authorList>
            <person name="Treitli S.C."/>
            <person name="Kolisko M."/>
            <person name="Husnik F."/>
            <person name="Keeling P."/>
            <person name="Hampl V."/>
        </authorList>
    </citation>
    <scope>NUCLEOTIDE SEQUENCE [LARGE SCALE GENOMIC DNA]</scope>
    <source>
        <strain evidence="1">ST1C</strain>
    </source>
</reference>
<protein>
    <submittedName>
        <fullName evidence="1">Uncharacterized protein</fullName>
    </submittedName>
</protein>
<gene>
    <name evidence="1" type="ORF">EZS28_012579</name>
</gene>
<evidence type="ECO:0000313" key="1">
    <source>
        <dbReference type="EMBL" id="KAA6391895.1"/>
    </source>
</evidence>
<sequence length="79" mass="8853">MLFQLIVFEGEGKNLDIEGALIFDTLTMGYVLSEFVLINELFLVFDSDLNGVCVVLEDLGVDVADIVRYADQGLQLLFY</sequence>
<dbReference type="Proteomes" id="UP000324800">
    <property type="component" value="Unassembled WGS sequence"/>
</dbReference>
<dbReference type="AlphaFoldDB" id="A0A5J4WB51"/>
<evidence type="ECO:0000313" key="2">
    <source>
        <dbReference type="Proteomes" id="UP000324800"/>
    </source>
</evidence>
<comment type="caution">
    <text evidence="1">The sequence shown here is derived from an EMBL/GenBank/DDBJ whole genome shotgun (WGS) entry which is preliminary data.</text>
</comment>
<proteinExistence type="predicted"/>
<organism evidence="1 2">
    <name type="scientific">Streblomastix strix</name>
    <dbReference type="NCBI Taxonomy" id="222440"/>
    <lineage>
        <taxon>Eukaryota</taxon>
        <taxon>Metamonada</taxon>
        <taxon>Preaxostyla</taxon>
        <taxon>Oxymonadida</taxon>
        <taxon>Streblomastigidae</taxon>
        <taxon>Streblomastix</taxon>
    </lineage>
</organism>
<accession>A0A5J4WB51</accession>
<dbReference type="EMBL" id="SNRW01002727">
    <property type="protein sequence ID" value="KAA6391895.1"/>
    <property type="molecule type" value="Genomic_DNA"/>
</dbReference>